<dbReference type="SUPFAM" id="SSF46785">
    <property type="entry name" value="Winged helix' DNA-binding domain"/>
    <property type="match status" value="1"/>
</dbReference>
<reference evidence="2 3" key="1">
    <citation type="submission" date="2018-11" db="EMBL/GenBank/DDBJ databases">
        <title>Micromonospora sp. PPF5-17, a new actinomycetes isolated from a hot spring soil.</title>
        <authorList>
            <person name="Thawai C."/>
        </authorList>
    </citation>
    <scope>NUCLEOTIDE SEQUENCE [LARGE SCALE GENOMIC DNA]</scope>
    <source>
        <strain evidence="2 3">PPF5-17</strain>
    </source>
</reference>
<comment type="caution">
    <text evidence="2">The sequence shown here is derived from an EMBL/GenBank/DDBJ whole genome shotgun (WGS) entry which is preliminary data.</text>
</comment>
<evidence type="ECO:0000259" key="1">
    <source>
        <dbReference type="SMART" id="SM00418"/>
    </source>
</evidence>
<sequence length="215" mass="23883">MPGVLAGRFLREYFRNVSLRNPGGAGNPYGDLELTEPKAMRALSHPVRLAVLARLQRYGPATATELAEHVGATPSVTSWHLRHLAGFGLVQDSGTGGDARKRYWRASAKGFRFRFPDDEEGQAASQVLSRAMFTQYADLPRRWMAEVEPQLAPEWRREAGVSNTNVPLTAVELAAVNAAIEQVLAPYVTRDPADRPAGARHVRFMRYVMPEAEER</sequence>
<dbReference type="Proteomes" id="UP000280698">
    <property type="component" value="Unassembled WGS sequence"/>
</dbReference>
<dbReference type="Pfam" id="PF12840">
    <property type="entry name" value="HTH_20"/>
    <property type="match status" value="1"/>
</dbReference>
<dbReference type="Gene3D" id="1.10.10.10">
    <property type="entry name" value="Winged helix-like DNA-binding domain superfamily/Winged helix DNA-binding domain"/>
    <property type="match status" value="1"/>
</dbReference>
<name>A0ABX9W8U2_9ACTN</name>
<accession>A0ABX9W8U2</accession>
<evidence type="ECO:0000313" key="2">
    <source>
        <dbReference type="EMBL" id="RNL88333.1"/>
    </source>
</evidence>
<dbReference type="InterPro" id="IPR036388">
    <property type="entry name" value="WH-like_DNA-bd_sf"/>
</dbReference>
<organism evidence="2 3">
    <name type="scientific">Micromonospora solifontis</name>
    <dbReference type="NCBI Taxonomy" id="2487138"/>
    <lineage>
        <taxon>Bacteria</taxon>
        <taxon>Bacillati</taxon>
        <taxon>Actinomycetota</taxon>
        <taxon>Actinomycetes</taxon>
        <taxon>Micromonosporales</taxon>
        <taxon>Micromonosporaceae</taxon>
        <taxon>Micromonospora</taxon>
    </lineage>
</organism>
<evidence type="ECO:0000313" key="3">
    <source>
        <dbReference type="Proteomes" id="UP000280698"/>
    </source>
</evidence>
<gene>
    <name evidence="2" type="ORF">EFE23_25980</name>
</gene>
<dbReference type="InterPro" id="IPR036390">
    <property type="entry name" value="WH_DNA-bd_sf"/>
</dbReference>
<proteinExistence type="predicted"/>
<dbReference type="InterPro" id="IPR001845">
    <property type="entry name" value="HTH_ArsR_DNA-bd_dom"/>
</dbReference>
<protein>
    <submittedName>
        <fullName evidence="2">ArsR family transcriptional regulator</fullName>
    </submittedName>
</protein>
<keyword evidence="3" id="KW-1185">Reference proteome</keyword>
<feature type="domain" description="HTH arsR-type" evidence="1">
    <location>
        <begin position="38"/>
        <end position="129"/>
    </location>
</feature>
<dbReference type="CDD" id="cd00090">
    <property type="entry name" value="HTH_ARSR"/>
    <property type="match status" value="1"/>
</dbReference>
<dbReference type="InterPro" id="IPR011991">
    <property type="entry name" value="ArsR-like_HTH"/>
</dbReference>
<dbReference type="SMART" id="SM00418">
    <property type="entry name" value="HTH_ARSR"/>
    <property type="match status" value="1"/>
</dbReference>
<dbReference type="EMBL" id="RJLN01000127">
    <property type="protein sequence ID" value="RNL88333.1"/>
    <property type="molecule type" value="Genomic_DNA"/>
</dbReference>